<keyword evidence="3" id="KW-0808">Transferase</keyword>
<dbReference type="Ensembl" id="ENSCINT00000032904.1">
    <property type="protein sequence ID" value="ENSCINP00000031375.1"/>
    <property type="gene ID" value="ENSCING00000022790.1"/>
</dbReference>
<dbReference type="AlphaFoldDB" id="H2XNZ2"/>
<evidence type="ECO:0000256" key="3">
    <source>
        <dbReference type="ARBA" id="ARBA00022679"/>
    </source>
</evidence>
<proteinExistence type="inferred from homology"/>
<protein>
    <recommendedName>
        <fullName evidence="4">Methyltransferase type 11 domain-containing protein</fullName>
    </recommendedName>
</protein>
<keyword evidence="2" id="KW-0489">Methyltransferase</keyword>
<reference evidence="5" key="4">
    <citation type="submission" date="2025-09" db="UniProtKB">
        <authorList>
            <consortium name="Ensembl"/>
        </authorList>
    </citation>
    <scope>IDENTIFICATION</scope>
</reference>
<dbReference type="SUPFAM" id="SSF53335">
    <property type="entry name" value="S-adenosyl-L-methionine-dependent methyltransferases"/>
    <property type="match status" value="1"/>
</dbReference>
<dbReference type="Gene3D" id="3.40.50.150">
    <property type="entry name" value="Vaccinia Virus protein VP39"/>
    <property type="match status" value="1"/>
</dbReference>
<name>H2XNZ2_CIOIN</name>
<dbReference type="InParanoid" id="H2XNZ2"/>
<dbReference type="GeneTree" id="ENSGT00940000166480"/>
<dbReference type="InterPro" id="IPR051052">
    <property type="entry name" value="Diverse_substrate_MTase"/>
</dbReference>
<reference evidence="5" key="3">
    <citation type="submission" date="2025-08" db="UniProtKB">
        <authorList>
            <consortium name="Ensembl"/>
        </authorList>
    </citation>
    <scope>IDENTIFICATION</scope>
</reference>
<dbReference type="PANTHER" id="PTHR44942">
    <property type="entry name" value="METHYLTRANSF_11 DOMAIN-CONTAINING PROTEIN"/>
    <property type="match status" value="1"/>
</dbReference>
<dbReference type="InterPro" id="IPR029063">
    <property type="entry name" value="SAM-dependent_MTases_sf"/>
</dbReference>
<dbReference type="GO" id="GO:0008757">
    <property type="term" value="F:S-adenosylmethionine-dependent methyltransferase activity"/>
    <property type="evidence" value="ECO:0007669"/>
    <property type="project" value="InterPro"/>
</dbReference>
<feature type="domain" description="Methyltransferase type 11" evidence="4">
    <location>
        <begin position="46"/>
        <end position="138"/>
    </location>
</feature>
<reference evidence="5" key="2">
    <citation type="journal article" date="2008" name="Genome Biol.">
        <title>Improved genome assembly and evidence-based global gene model set for the chordate Ciona intestinalis: new insight into intron and operon populations.</title>
        <authorList>
            <person name="Satou Y."/>
            <person name="Mineta K."/>
            <person name="Ogasawara M."/>
            <person name="Sasakura Y."/>
            <person name="Shoguchi E."/>
            <person name="Ueno K."/>
            <person name="Yamada L."/>
            <person name="Matsumoto J."/>
            <person name="Wasserscheid J."/>
            <person name="Dewar K."/>
            <person name="Wiley G.B."/>
            <person name="Macmil S.L."/>
            <person name="Roe B.A."/>
            <person name="Zeller R.W."/>
            <person name="Hastings K.E."/>
            <person name="Lemaire P."/>
            <person name="Lindquist E."/>
            <person name="Endo T."/>
            <person name="Hotta K."/>
            <person name="Inaba K."/>
        </authorList>
    </citation>
    <scope>NUCLEOTIDE SEQUENCE [LARGE SCALE GENOMIC DNA]</scope>
    <source>
        <strain evidence="5">wild type</strain>
    </source>
</reference>
<evidence type="ECO:0000256" key="1">
    <source>
        <dbReference type="ARBA" id="ARBA00008361"/>
    </source>
</evidence>
<dbReference type="PANTHER" id="PTHR44942:SF4">
    <property type="entry name" value="METHYLTRANSFERASE TYPE 11 DOMAIN-CONTAINING PROTEIN"/>
    <property type="match status" value="1"/>
</dbReference>
<dbReference type="GO" id="GO:0032259">
    <property type="term" value="P:methylation"/>
    <property type="evidence" value="ECO:0007669"/>
    <property type="project" value="UniProtKB-KW"/>
</dbReference>
<comment type="similarity">
    <text evidence="1">Belongs to the methyltransferase superfamily.</text>
</comment>
<evidence type="ECO:0000259" key="4">
    <source>
        <dbReference type="Pfam" id="PF08241"/>
    </source>
</evidence>
<evidence type="ECO:0000313" key="5">
    <source>
        <dbReference type="Ensembl" id="ENSCINP00000031375.1"/>
    </source>
</evidence>
<dbReference type="CDD" id="cd02440">
    <property type="entry name" value="AdoMet_MTases"/>
    <property type="match status" value="1"/>
</dbReference>
<evidence type="ECO:0000313" key="6">
    <source>
        <dbReference type="Proteomes" id="UP000008144"/>
    </source>
</evidence>
<dbReference type="OMA" id="RTHEFED"/>
<dbReference type="HOGENOM" id="CLU_049344_5_2_1"/>
<evidence type="ECO:0000256" key="2">
    <source>
        <dbReference type="ARBA" id="ARBA00022603"/>
    </source>
</evidence>
<organism evidence="5 6">
    <name type="scientific">Ciona intestinalis</name>
    <name type="common">Transparent sea squirt</name>
    <name type="synonym">Ascidia intestinalis</name>
    <dbReference type="NCBI Taxonomy" id="7719"/>
    <lineage>
        <taxon>Eukaryota</taxon>
        <taxon>Metazoa</taxon>
        <taxon>Chordata</taxon>
        <taxon>Tunicata</taxon>
        <taxon>Ascidiacea</taxon>
        <taxon>Phlebobranchia</taxon>
        <taxon>Cionidae</taxon>
        <taxon>Ciona</taxon>
    </lineage>
</organism>
<dbReference type="FunFam" id="3.40.50.150:FF:000553">
    <property type="entry name" value="Uncharacterized protein"/>
    <property type="match status" value="1"/>
</dbReference>
<dbReference type="Proteomes" id="UP000008144">
    <property type="component" value="Chromosome 1"/>
</dbReference>
<sequence>KMLRYYETRTLSKAGLKYHPKYPSKIIETAMKYSGYKDGKNLDFLLDVSCGAGQATKLFSPYFKTVLGVDPSLPQLETAKENCYFDNVTFKEGVAEDLPVAKESVDMVVAGAATHWFNVEAFFKETERVLKPGGTLVVLDYDSPKFLPVGLHSKANAEKLELDEAEKFVRLDLIPNYNRSRFCIIDRTRYRDIFEAMPFNDKHRIDSFTSKHLWTLEDAMGFLKSMDVYEHLKKSSDNEVSRPTTDVKKKEADFVEDFECLNSDVFMVATFQYFVLIANKP</sequence>
<reference evidence="6" key="1">
    <citation type="journal article" date="2002" name="Science">
        <title>The draft genome of Ciona intestinalis: insights into chordate and vertebrate origins.</title>
        <authorList>
            <person name="Dehal P."/>
            <person name="Satou Y."/>
            <person name="Campbell R.K."/>
            <person name="Chapman J."/>
            <person name="Degnan B."/>
            <person name="De Tomaso A."/>
            <person name="Davidson B."/>
            <person name="Di Gregorio A."/>
            <person name="Gelpke M."/>
            <person name="Goodstein D.M."/>
            <person name="Harafuji N."/>
            <person name="Hastings K.E."/>
            <person name="Ho I."/>
            <person name="Hotta K."/>
            <person name="Huang W."/>
            <person name="Kawashima T."/>
            <person name="Lemaire P."/>
            <person name="Martinez D."/>
            <person name="Meinertzhagen I.A."/>
            <person name="Necula S."/>
            <person name="Nonaka M."/>
            <person name="Putnam N."/>
            <person name="Rash S."/>
            <person name="Saiga H."/>
            <person name="Satake M."/>
            <person name="Terry A."/>
            <person name="Yamada L."/>
            <person name="Wang H.G."/>
            <person name="Awazu S."/>
            <person name="Azumi K."/>
            <person name="Boore J."/>
            <person name="Branno M."/>
            <person name="Chin-Bow S."/>
            <person name="DeSantis R."/>
            <person name="Doyle S."/>
            <person name="Francino P."/>
            <person name="Keys D.N."/>
            <person name="Haga S."/>
            <person name="Hayashi H."/>
            <person name="Hino K."/>
            <person name="Imai K.S."/>
            <person name="Inaba K."/>
            <person name="Kano S."/>
            <person name="Kobayashi K."/>
            <person name="Kobayashi M."/>
            <person name="Lee B.I."/>
            <person name="Makabe K.W."/>
            <person name="Manohar C."/>
            <person name="Matassi G."/>
            <person name="Medina M."/>
            <person name="Mochizuki Y."/>
            <person name="Mount S."/>
            <person name="Morishita T."/>
            <person name="Miura S."/>
            <person name="Nakayama A."/>
            <person name="Nishizaka S."/>
            <person name="Nomoto H."/>
            <person name="Ohta F."/>
            <person name="Oishi K."/>
            <person name="Rigoutsos I."/>
            <person name="Sano M."/>
            <person name="Sasaki A."/>
            <person name="Sasakura Y."/>
            <person name="Shoguchi E."/>
            <person name="Shin-i T."/>
            <person name="Spagnuolo A."/>
            <person name="Stainier D."/>
            <person name="Suzuki M.M."/>
            <person name="Tassy O."/>
            <person name="Takatori N."/>
            <person name="Tokuoka M."/>
            <person name="Yagi K."/>
            <person name="Yoshizaki F."/>
            <person name="Wada S."/>
            <person name="Zhang C."/>
            <person name="Hyatt P.D."/>
            <person name="Larimer F."/>
            <person name="Detter C."/>
            <person name="Doggett N."/>
            <person name="Glavina T."/>
            <person name="Hawkins T."/>
            <person name="Richardson P."/>
            <person name="Lucas S."/>
            <person name="Kohara Y."/>
            <person name="Levine M."/>
            <person name="Satoh N."/>
            <person name="Rokhsar D.S."/>
        </authorList>
    </citation>
    <scope>NUCLEOTIDE SEQUENCE [LARGE SCALE GENOMIC DNA]</scope>
</reference>
<keyword evidence="6" id="KW-1185">Reference proteome</keyword>
<accession>H2XNZ2</accession>
<dbReference type="Pfam" id="PF08241">
    <property type="entry name" value="Methyltransf_11"/>
    <property type="match status" value="1"/>
</dbReference>
<dbReference type="EMBL" id="EAAA01000159">
    <property type="status" value="NOT_ANNOTATED_CDS"/>
    <property type="molecule type" value="Genomic_DNA"/>
</dbReference>
<dbReference type="InterPro" id="IPR013216">
    <property type="entry name" value="Methyltransf_11"/>
</dbReference>